<dbReference type="SUPFAM" id="SSF55781">
    <property type="entry name" value="GAF domain-like"/>
    <property type="match status" value="1"/>
</dbReference>
<dbReference type="SUPFAM" id="SSF52172">
    <property type="entry name" value="CheY-like"/>
    <property type="match status" value="1"/>
</dbReference>
<gene>
    <name evidence="6" type="ORF">BJY01DRAFT_230069</name>
</gene>
<organism evidence="6 7">
    <name type="scientific">Aspergillus pseudoustus</name>
    <dbReference type="NCBI Taxonomy" id="1810923"/>
    <lineage>
        <taxon>Eukaryota</taxon>
        <taxon>Fungi</taxon>
        <taxon>Dikarya</taxon>
        <taxon>Ascomycota</taxon>
        <taxon>Pezizomycotina</taxon>
        <taxon>Eurotiomycetes</taxon>
        <taxon>Eurotiomycetidae</taxon>
        <taxon>Eurotiales</taxon>
        <taxon>Aspergillaceae</taxon>
        <taxon>Aspergillus</taxon>
        <taxon>Aspergillus subgen. Nidulantes</taxon>
    </lineage>
</organism>
<dbReference type="InterPro" id="IPR011006">
    <property type="entry name" value="CheY-like_superfamily"/>
</dbReference>
<dbReference type="Pfam" id="PF02518">
    <property type="entry name" value="HATPase_c"/>
    <property type="match status" value="1"/>
</dbReference>
<dbReference type="PROSITE" id="PS50109">
    <property type="entry name" value="HIS_KIN"/>
    <property type="match status" value="1"/>
</dbReference>
<dbReference type="SMART" id="SM00448">
    <property type="entry name" value="REC"/>
    <property type="match status" value="1"/>
</dbReference>
<dbReference type="SUPFAM" id="SSF47384">
    <property type="entry name" value="Homodimeric domain of signal transducing histidine kinase"/>
    <property type="match status" value="1"/>
</dbReference>
<dbReference type="SMART" id="SM00388">
    <property type="entry name" value="HisKA"/>
    <property type="match status" value="1"/>
</dbReference>
<dbReference type="Gene3D" id="1.10.287.130">
    <property type="match status" value="1"/>
</dbReference>
<evidence type="ECO:0000259" key="4">
    <source>
        <dbReference type="PROSITE" id="PS50109"/>
    </source>
</evidence>
<feature type="domain" description="Response regulatory" evidence="5">
    <location>
        <begin position="981"/>
        <end position="1101"/>
    </location>
</feature>
<evidence type="ECO:0000313" key="6">
    <source>
        <dbReference type="EMBL" id="KAL2825711.1"/>
    </source>
</evidence>
<dbReference type="PROSITE" id="PS50110">
    <property type="entry name" value="RESPONSE_REGULATORY"/>
    <property type="match status" value="1"/>
</dbReference>
<dbReference type="EMBL" id="JBFXLU010000474">
    <property type="protein sequence ID" value="KAL2825711.1"/>
    <property type="molecule type" value="Genomic_DNA"/>
</dbReference>
<dbReference type="InterPro" id="IPR005467">
    <property type="entry name" value="His_kinase_dom"/>
</dbReference>
<evidence type="ECO:0000256" key="1">
    <source>
        <dbReference type="ARBA" id="ARBA00022553"/>
    </source>
</evidence>
<feature type="compositionally biased region" description="Polar residues" evidence="3">
    <location>
        <begin position="263"/>
        <end position="277"/>
    </location>
</feature>
<dbReference type="InterPro" id="IPR036097">
    <property type="entry name" value="HisK_dim/P_sf"/>
</dbReference>
<dbReference type="Gene3D" id="3.30.565.10">
    <property type="entry name" value="Histidine kinase-like ATPase, C-terminal domain"/>
    <property type="match status" value="1"/>
</dbReference>
<feature type="modified residue" description="4-aspartylphosphate" evidence="2">
    <location>
        <position position="1032"/>
    </location>
</feature>
<dbReference type="SUPFAM" id="SSF55874">
    <property type="entry name" value="ATPase domain of HSP90 chaperone/DNA topoisomerase II/histidine kinase"/>
    <property type="match status" value="1"/>
</dbReference>
<feature type="domain" description="Histidine kinase" evidence="4">
    <location>
        <begin position="521"/>
        <end position="775"/>
    </location>
</feature>
<dbReference type="InterPro" id="IPR003661">
    <property type="entry name" value="HisK_dim/P_dom"/>
</dbReference>
<dbReference type="InterPro" id="IPR001789">
    <property type="entry name" value="Sig_transdc_resp-reg_receiver"/>
</dbReference>
<feature type="region of interest" description="Disordered" evidence="3">
    <location>
        <begin position="228"/>
        <end position="247"/>
    </location>
</feature>
<evidence type="ECO:0000259" key="5">
    <source>
        <dbReference type="PROSITE" id="PS50110"/>
    </source>
</evidence>
<dbReference type="InterPro" id="IPR036890">
    <property type="entry name" value="HATPase_C_sf"/>
</dbReference>
<evidence type="ECO:0008006" key="8">
    <source>
        <dbReference type="Google" id="ProtNLM"/>
    </source>
</evidence>
<dbReference type="InterPro" id="IPR050956">
    <property type="entry name" value="2C_system_His_kinase"/>
</dbReference>
<name>A0ABR4ID99_9EURO</name>
<evidence type="ECO:0000256" key="2">
    <source>
        <dbReference type="PROSITE-ProRule" id="PRU00169"/>
    </source>
</evidence>
<sequence>MASDFMSRLDYSLDDWNADHDKDDRVHIKAPAFLKASAYTQRWRDANATDPILTALTQLGAFRIGCHRAFTAIFAGDTPRIIAEARTLSSTAGNKCQEPGSLIDTATLGLERQSDDHSDASNFDGHRVIRDTKLENAALRKHPLLARSQARFYAEIPLHDCSGNLIGTYGVLGRNPRPYFKSHDLVGLYGIAESVAEHLDSESERQRDARSRRQLEALLEIAGGNDGIQATNWGSRKSTSPSGCISPRSSVLRLDSLNLSGTVAQSPVSRPKTTPDSTWLHGAFPEGQDSPPETPQRHAKKPSGEMRVMVTVPEARPIHPHTASVYARASSLLQAGMGADGVLFMTAPRVNSRINSRRSSCASFSDLEGNVGSTDSNRRASSSMCDSMGSAFSERYTMNGYVKPSVTLDEELLHDLFLVFPQGQVLSSIREITTAEPIYHAATNGLFHAFPDASSLIFLPLWNPDKTRWLAASIVWSCDPHRVFEDDDLYYLKVFADMVASEMAQADRSALEKSKSDLLSSMSHELRSPLHGMLANSELLQSTDLDPTQRDMVRMVETCGETLLDTMNCLLDFAKINNLTHAHKGSINTAAHLNSLITEFNLGSLVDDVANSVYAGHQRLNKASKTSGCRSPEEDDETQPHELSVIVRVEDNTESKIRSISGAWRRIIMNVLGNALKFTRSGLIEVVVNQGQRKRHARTSNFAHLKITDTGCGISQDYLNRKLFTPFSQECVLTEGVGLGLSITQQLVEYLGGHIQVKSESGAGTQVDVYIPVDVVEGSSPAQDGGQKSFSDTKLKHNVCLIGLDPHITASEGSQCPSAKRKLAIRSAISGVVSRQPVWNLSFADSFDGLSGEVAVIEQSALISAATVDACRSQFRSVVVLGGYGVSAPHTVPINGVEVIYISQPFGPQKLIQAFQGLAESQPIPIPGPSISTISGEPSRYNSFSKAFDKPKGSDSPPAVRQSVSEYLPLSSEGHSGESLHVLIVDDNDINLKVLSTFLRKIGCTFETASDGLSALQIYKQATRRFDYVLMDISMPVMDGITASSKIREFEEKNGLERSAIMAVTGVASSETQEQAFEAGIDEYLVKPLSLRDLKRILSVP</sequence>
<keyword evidence="1 2" id="KW-0597">Phosphoprotein</keyword>
<dbReference type="CDD" id="cd17546">
    <property type="entry name" value="REC_hyHK_CKI1_RcsC-like"/>
    <property type="match status" value="1"/>
</dbReference>
<evidence type="ECO:0000256" key="3">
    <source>
        <dbReference type="SAM" id="MobiDB-lite"/>
    </source>
</evidence>
<dbReference type="CDD" id="cd00082">
    <property type="entry name" value="HisKA"/>
    <property type="match status" value="1"/>
</dbReference>
<reference evidence="6 7" key="1">
    <citation type="submission" date="2024-07" db="EMBL/GenBank/DDBJ databases">
        <title>Section-level genome sequencing and comparative genomics of Aspergillus sections Usti and Cavernicolus.</title>
        <authorList>
            <consortium name="Lawrence Berkeley National Laboratory"/>
            <person name="Nybo J.L."/>
            <person name="Vesth T.C."/>
            <person name="Theobald S."/>
            <person name="Frisvad J.C."/>
            <person name="Larsen T.O."/>
            <person name="Kjaerboelling I."/>
            <person name="Rothschild-Mancinelli K."/>
            <person name="Lyhne E.K."/>
            <person name="Kogle M.E."/>
            <person name="Barry K."/>
            <person name="Clum A."/>
            <person name="Na H."/>
            <person name="Ledsgaard L."/>
            <person name="Lin J."/>
            <person name="Lipzen A."/>
            <person name="Kuo A."/>
            <person name="Riley R."/>
            <person name="Mondo S."/>
            <person name="Labutti K."/>
            <person name="Haridas S."/>
            <person name="Pangalinan J."/>
            <person name="Salamov A.A."/>
            <person name="Simmons B.A."/>
            <person name="Magnuson J.K."/>
            <person name="Chen J."/>
            <person name="Drula E."/>
            <person name="Henrissat B."/>
            <person name="Wiebenga A."/>
            <person name="Lubbers R.J."/>
            <person name="Gomes A.C."/>
            <person name="Makela M.R."/>
            <person name="Stajich J."/>
            <person name="Grigoriev I.V."/>
            <person name="Mortensen U.H."/>
            <person name="De Vries R.P."/>
            <person name="Baker S.E."/>
            <person name="Andersen M.R."/>
        </authorList>
    </citation>
    <scope>NUCLEOTIDE SEQUENCE [LARGE SCALE GENOMIC DNA]</scope>
    <source>
        <strain evidence="6 7">CBS 123904</strain>
    </source>
</reference>
<dbReference type="InterPro" id="IPR004358">
    <property type="entry name" value="Sig_transdc_His_kin-like_C"/>
</dbReference>
<dbReference type="Proteomes" id="UP001610446">
    <property type="component" value="Unassembled WGS sequence"/>
</dbReference>
<dbReference type="Pfam" id="PF00512">
    <property type="entry name" value="HisKA"/>
    <property type="match status" value="1"/>
</dbReference>
<feature type="region of interest" description="Disordered" evidence="3">
    <location>
        <begin position="263"/>
        <end position="305"/>
    </location>
</feature>
<protein>
    <recommendedName>
        <fullName evidence="8">Sensor histidine kinase/response regulator</fullName>
    </recommendedName>
</protein>
<accession>A0ABR4ID99</accession>
<dbReference type="PANTHER" id="PTHR43719:SF11">
    <property type="entry name" value="HISTIDINE KINASE_RESPONSE REGULATOR, PUTATIVE-RELATED"/>
    <property type="match status" value="1"/>
</dbReference>
<evidence type="ECO:0000313" key="7">
    <source>
        <dbReference type="Proteomes" id="UP001610446"/>
    </source>
</evidence>
<keyword evidence="7" id="KW-1185">Reference proteome</keyword>
<proteinExistence type="predicted"/>
<dbReference type="PANTHER" id="PTHR43719">
    <property type="entry name" value="TWO-COMPONENT HISTIDINE KINASE"/>
    <property type="match status" value="1"/>
</dbReference>
<dbReference type="InterPro" id="IPR003594">
    <property type="entry name" value="HATPase_dom"/>
</dbReference>
<dbReference type="SMART" id="SM00387">
    <property type="entry name" value="HATPase_c"/>
    <property type="match status" value="1"/>
</dbReference>
<dbReference type="Pfam" id="PF00072">
    <property type="entry name" value="Response_reg"/>
    <property type="match status" value="1"/>
</dbReference>
<comment type="caution">
    <text evidence="6">The sequence shown here is derived from an EMBL/GenBank/DDBJ whole genome shotgun (WGS) entry which is preliminary data.</text>
</comment>
<dbReference type="Gene3D" id="3.40.50.2300">
    <property type="match status" value="1"/>
</dbReference>
<dbReference type="PRINTS" id="PR00344">
    <property type="entry name" value="BCTRLSENSOR"/>
</dbReference>